<name>A0ABD2XCU8_9HYME</name>
<dbReference type="AlphaFoldDB" id="A0ABD2XCU8"/>
<comment type="caution">
    <text evidence="2">The sequence shown here is derived from an EMBL/GenBank/DDBJ whole genome shotgun (WGS) entry which is preliminary data.</text>
</comment>
<evidence type="ECO:0000256" key="1">
    <source>
        <dbReference type="SAM" id="MobiDB-lite"/>
    </source>
</evidence>
<accession>A0ABD2XCU8</accession>
<organism evidence="2 3">
    <name type="scientific">Trichogramma kaykai</name>
    <dbReference type="NCBI Taxonomy" id="54128"/>
    <lineage>
        <taxon>Eukaryota</taxon>
        <taxon>Metazoa</taxon>
        <taxon>Ecdysozoa</taxon>
        <taxon>Arthropoda</taxon>
        <taxon>Hexapoda</taxon>
        <taxon>Insecta</taxon>
        <taxon>Pterygota</taxon>
        <taxon>Neoptera</taxon>
        <taxon>Endopterygota</taxon>
        <taxon>Hymenoptera</taxon>
        <taxon>Apocrita</taxon>
        <taxon>Proctotrupomorpha</taxon>
        <taxon>Chalcidoidea</taxon>
        <taxon>Trichogrammatidae</taxon>
        <taxon>Trichogramma</taxon>
    </lineage>
</organism>
<reference evidence="2 3" key="1">
    <citation type="journal article" date="2024" name="bioRxiv">
        <title>A reference genome for Trichogramma kaykai: A tiny desert-dwelling parasitoid wasp with competing sex-ratio distorters.</title>
        <authorList>
            <person name="Culotta J."/>
            <person name="Lindsey A.R."/>
        </authorList>
    </citation>
    <scope>NUCLEOTIDE SEQUENCE [LARGE SCALE GENOMIC DNA]</scope>
    <source>
        <strain evidence="2 3">KSX58</strain>
    </source>
</reference>
<evidence type="ECO:0000313" key="3">
    <source>
        <dbReference type="Proteomes" id="UP001627154"/>
    </source>
</evidence>
<dbReference type="Proteomes" id="UP001627154">
    <property type="component" value="Unassembled WGS sequence"/>
</dbReference>
<gene>
    <name evidence="2" type="ORF">TKK_004207</name>
</gene>
<keyword evidence="3" id="KW-1185">Reference proteome</keyword>
<dbReference type="EMBL" id="JBJJXI010000032">
    <property type="protein sequence ID" value="KAL3403074.1"/>
    <property type="molecule type" value="Genomic_DNA"/>
</dbReference>
<sequence length="128" mass="14775">MGKERQKQQQQREIAWDNETLARADVTSSISCGKHRLNTRLVVYISGRVYNVHCFLTLFLGDLMPCIPRRAAAASIMMIYFRDKPKNRRQKVFQGWLKQHNNICTTSGRTTTTTTTTFPSRVVPNEQL</sequence>
<proteinExistence type="predicted"/>
<protein>
    <submittedName>
        <fullName evidence="2">Uncharacterized protein</fullName>
    </submittedName>
</protein>
<evidence type="ECO:0000313" key="2">
    <source>
        <dbReference type="EMBL" id="KAL3403074.1"/>
    </source>
</evidence>
<feature type="region of interest" description="Disordered" evidence="1">
    <location>
        <begin position="108"/>
        <end position="128"/>
    </location>
</feature>
<feature type="compositionally biased region" description="Low complexity" evidence="1">
    <location>
        <begin position="108"/>
        <end position="117"/>
    </location>
</feature>